<feature type="non-terminal residue" evidence="2">
    <location>
        <position position="1"/>
    </location>
</feature>
<gene>
    <name evidence="2" type="ORF">ATANTOWER_008293</name>
</gene>
<protein>
    <submittedName>
        <fullName evidence="2">Uncharacterized protein</fullName>
    </submittedName>
</protein>
<evidence type="ECO:0000256" key="1">
    <source>
        <dbReference type="SAM" id="MobiDB-lite"/>
    </source>
</evidence>
<evidence type="ECO:0000313" key="2">
    <source>
        <dbReference type="EMBL" id="MED6249027.1"/>
    </source>
</evidence>
<proteinExistence type="predicted"/>
<keyword evidence="3" id="KW-1185">Reference proteome</keyword>
<organism evidence="2 3">
    <name type="scientific">Ataeniobius toweri</name>
    <dbReference type="NCBI Taxonomy" id="208326"/>
    <lineage>
        <taxon>Eukaryota</taxon>
        <taxon>Metazoa</taxon>
        <taxon>Chordata</taxon>
        <taxon>Craniata</taxon>
        <taxon>Vertebrata</taxon>
        <taxon>Euteleostomi</taxon>
        <taxon>Actinopterygii</taxon>
        <taxon>Neopterygii</taxon>
        <taxon>Teleostei</taxon>
        <taxon>Neoteleostei</taxon>
        <taxon>Acanthomorphata</taxon>
        <taxon>Ovalentaria</taxon>
        <taxon>Atherinomorphae</taxon>
        <taxon>Cyprinodontiformes</taxon>
        <taxon>Goodeidae</taxon>
        <taxon>Ataeniobius</taxon>
    </lineage>
</organism>
<feature type="compositionally biased region" description="Low complexity" evidence="1">
    <location>
        <begin position="43"/>
        <end position="57"/>
    </location>
</feature>
<comment type="caution">
    <text evidence="2">The sequence shown here is derived from an EMBL/GenBank/DDBJ whole genome shotgun (WGS) entry which is preliminary data.</text>
</comment>
<reference evidence="2 3" key="1">
    <citation type="submission" date="2021-07" db="EMBL/GenBank/DDBJ databases">
        <authorList>
            <person name="Palmer J.M."/>
        </authorList>
    </citation>
    <scope>NUCLEOTIDE SEQUENCE [LARGE SCALE GENOMIC DNA]</scope>
    <source>
        <strain evidence="2 3">AT_MEX2019</strain>
        <tissue evidence="2">Muscle</tissue>
    </source>
</reference>
<dbReference type="EMBL" id="JAHUTI010051160">
    <property type="protein sequence ID" value="MED6249027.1"/>
    <property type="molecule type" value="Genomic_DNA"/>
</dbReference>
<feature type="region of interest" description="Disordered" evidence="1">
    <location>
        <begin position="30"/>
        <end position="57"/>
    </location>
</feature>
<sequence length="57" mass="6175">ITLCLRRKTERRVSSRMGIQRKPFVSRGSLTAASITSSSPACGMRSTRSRGSSMSSP</sequence>
<name>A0ABU7BEK9_9TELE</name>
<accession>A0ABU7BEK9</accession>
<evidence type="ECO:0000313" key="3">
    <source>
        <dbReference type="Proteomes" id="UP001345963"/>
    </source>
</evidence>
<feature type="compositionally biased region" description="Polar residues" evidence="1">
    <location>
        <begin position="30"/>
        <end position="40"/>
    </location>
</feature>
<dbReference type="Proteomes" id="UP001345963">
    <property type="component" value="Unassembled WGS sequence"/>
</dbReference>
<feature type="non-terminal residue" evidence="2">
    <location>
        <position position="57"/>
    </location>
</feature>